<accession>A0A8B4S4Z8</accession>
<feature type="domain" description="Fe/B12 periplasmic-binding" evidence="3">
    <location>
        <begin position="47"/>
        <end position="300"/>
    </location>
</feature>
<dbReference type="InterPro" id="IPR002491">
    <property type="entry name" value="ABC_transptr_periplasmic_BD"/>
</dbReference>
<gene>
    <name evidence="4" type="primary">btuF</name>
    <name evidence="4" type="ORF">NCTC10698_02275</name>
</gene>
<organism evidence="4 5">
    <name type="scientific">Comamonas testosteroni</name>
    <name type="common">Pseudomonas testosteroni</name>
    <dbReference type="NCBI Taxonomy" id="285"/>
    <lineage>
        <taxon>Bacteria</taxon>
        <taxon>Pseudomonadati</taxon>
        <taxon>Pseudomonadota</taxon>
        <taxon>Betaproteobacteria</taxon>
        <taxon>Burkholderiales</taxon>
        <taxon>Comamonadaceae</taxon>
        <taxon>Comamonas</taxon>
    </lineage>
</organism>
<dbReference type="Gene3D" id="3.40.50.1980">
    <property type="entry name" value="Nitrogenase molybdenum iron protein domain"/>
    <property type="match status" value="2"/>
</dbReference>
<feature type="chain" id="PRO_5032423837" evidence="2">
    <location>
        <begin position="27"/>
        <end position="303"/>
    </location>
</feature>
<feature type="signal peptide" evidence="2">
    <location>
        <begin position="1"/>
        <end position="26"/>
    </location>
</feature>
<dbReference type="PROSITE" id="PS50983">
    <property type="entry name" value="FE_B12_PBP"/>
    <property type="match status" value="1"/>
</dbReference>
<reference evidence="4 5" key="1">
    <citation type="submission" date="2018-06" db="EMBL/GenBank/DDBJ databases">
        <authorList>
            <consortium name="Pathogen Informatics"/>
            <person name="Doyle S."/>
        </authorList>
    </citation>
    <scope>NUCLEOTIDE SEQUENCE [LARGE SCALE GENOMIC DNA]</scope>
    <source>
        <strain evidence="4 5">NCTC10698</strain>
    </source>
</reference>
<dbReference type="GO" id="GO:0071281">
    <property type="term" value="P:cellular response to iron ion"/>
    <property type="evidence" value="ECO:0007669"/>
    <property type="project" value="TreeGrafter"/>
</dbReference>
<dbReference type="Pfam" id="PF01497">
    <property type="entry name" value="Peripla_BP_2"/>
    <property type="match status" value="1"/>
</dbReference>
<dbReference type="PANTHER" id="PTHR30535">
    <property type="entry name" value="VITAMIN B12-BINDING PROTEIN"/>
    <property type="match status" value="1"/>
</dbReference>
<dbReference type="AlphaFoldDB" id="A0A8B4S4Z8"/>
<proteinExistence type="predicted"/>
<dbReference type="NCBIfam" id="NF038402">
    <property type="entry name" value="TroA_like"/>
    <property type="match status" value="1"/>
</dbReference>
<evidence type="ECO:0000313" key="5">
    <source>
        <dbReference type="Proteomes" id="UP000255070"/>
    </source>
</evidence>
<dbReference type="InterPro" id="IPR050902">
    <property type="entry name" value="ABC_Transporter_SBP"/>
</dbReference>
<evidence type="ECO:0000256" key="1">
    <source>
        <dbReference type="ARBA" id="ARBA00022729"/>
    </source>
</evidence>
<dbReference type="PROSITE" id="PS51257">
    <property type="entry name" value="PROKAR_LIPOPROTEIN"/>
    <property type="match status" value="1"/>
</dbReference>
<sequence>MKAITQRLAACIAAGLLLACVLPAAAQPVQISDARGVQVQLAKPPQRIVSLLPSLTESLCALGGCERLVGVDRYSNWPAHVKTLPVVGGGLDPNIESIVALKPDLVLVSMASRAVARMEALGLKVVALEPRTHEEARTVMQKLGQLLALPPAQGADRVWAGIEADLNKAAASVPDAMRGQRVYFEASRGPYAAGEKSFIGQTLARLQLRNVIDARQGPFPRLNPEYVVKLDPDILMAGERSWKTGVPEYPGWAQMRAVKQGAICAFTPEQSDILVRPGPRMAEGAQIIVQCLQRLAARQGKSP</sequence>
<dbReference type="PANTHER" id="PTHR30535:SF34">
    <property type="entry name" value="MOLYBDATE-BINDING PROTEIN MOLA"/>
    <property type="match status" value="1"/>
</dbReference>
<evidence type="ECO:0000259" key="3">
    <source>
        <dbReference type="PROSITE" id="PS50983"/>
    </source>
</evidence>
<dbReference type="InterPro" id="IPR054828">
    <property type="entry name" value="Vit_B12_bind_prot"/>
</dbReference>
<evidence type="ECO:0000313" key="4">
    <source>
        <dbReference type="EMBL" id="SUY77375.1"/>
    </source>
</evidence>
<dbReference type="GeneID" id="63999611"/>
<keyword evidence="1 2" id="KW-0732">Signal</keyword>
<keyword evidence="5" id="KW-1185">Reference proteome</keyword>
<dbReference type="Proteomes" id="UP000255070">
    <property type="component" value="Unassembled WGS sequence"/>
</dbReference>
<evidence type="ECO:0000256" key="2">
    <source>
        <dbReference type="SAM" id="SignalP"/>
    </source>
</evidence>
<dbReference type="SUPFAM" id="SSF53807">
    <property type="entry name" value="Helical backbone' metal receptor"/>
    <property type="match status" value="1"/>
</dbReference>
<dbReference type="EMBL" id="UFXL01000001">
    <property type="protein sequence ID" value="SUY77375.1"/>
    <property type="molecule type" value="Genomic_DNA"/>
</dbReference>
<name>A0A8B4S4Z8_COMTE</name>
<comment type="caution">
    <text evidence="4">The sequence shown here is derived from an EMBL/GenBank/DDBJ whole genome shotgun (WGS) entry which is preliminary data.</text>
</comment>
<dbReference type="RefSeq" id="WP_003080019.1">
    <property type="nucleotide sequence ID" value="NZ_BBJZ01000008.1"/>
</dbReference>
<protein>
    <submittedName>
        <fullName evidence="4">Vitamin B12-binding protein</fullName>
    </submittedName>
</protein>